<dbReference type="GO" id="GO:0006310">
    <property type="term" value="P:DNA recombination"/>
    <property type="evidence" value="ECO:0007669"/>
    <property type="project" value="UniProtKB-KW"/>
</dbReference>
<dbReference type="EMBL" id="QORO01000008">
    <property type="protein sequence ID" value="RCK56738.1"/>
    <property type="molecule type" value="Genomic_DNA"/>
</dbReference>
<comment type="subunit">
    <text evidence="2 4">Heterodimer of SbcC and SbcD.</text>
</comment>
<dbReference type="Proteomes" id="UP000253508">
    <property type="component" value="Unassembled WGS sequence"/>
</dbReference>
<evidence type="ECO:0000256" key="4">
    <source>
        <dbReference type="RuleBase" id="RU363069"/>
    </source>
</evidence>
<evidence type="ECO:0000256" key="2">
    <source>
        <dbReference type="ARBA" id="ARBA00011322"/>
    </source>
</evidence>
<dbReference type="PANTHER" id="PTHR30337">
    <property type="entry name" value="COMPONENT OF ATP-DEPENDENT DSDNA EXONUCLEASE"/>
    <property type="match status" value="1"/>
</dbReference>
<keyword evidence="4" id="KW-0233">DNA recombination</keyword>
<protein>
    <recommendedName>
        <fullName evidence="3 4">Nuclease SbcCD subunit D</fullName>
    </recommendedName>
</protein>
<evidence type="ECO:0000256" key="1">
    <source>
        <dbReference type="ARBA" id="ARBA00010555"/>
    </source>
</evidence>
<dbReference type="InterPro" id="IPR050535">
    <property type="entry name" value="DNA_Repair-Maintenance_Comp"/>
</dbReference>
<dbReference type="Pfam" id="PF12320">
    <property type="entry name" value="SbcD_C"/>
    <property type="match status" value="1"/>
</dbReference>
<dbReference type="RefSeq" id="WP_114118921.1">
    <property type="nucleotide sequence ID" value="NZ_BMHU01000009.1"/>
</dbReference>
<sequence>MRILHTSDWHIGRTFHGNSTLESLRGVLDALVRQVSEHDVDVVVVAGDVFDSSMPAADCYDVLTGALRGIRDAGAKVVVTSGNHDSAARLGFQAPLLEGGVHILTDANQVGTPVTIDGVHFYGIPYLELALVRHLWPDEELRTQQQVMAHAMRLINADRAERGGVSVAIAHCFAAGVEATPQLEREVRQDLRQGTLDVVPLADLAGPDYVALGHIHGRSELRPHIRYSGAPLHYSFGEADKPRGSWLVELSPDGFESATWLDLPIPRGHAILTGTLDEVLAMEGHDDDWVCAILTDRVPPKDPMQKLRARYPFCATIEYRPEREETEARTYRDRVGRGTPDPQIVDDFLDHVRAGEGASEEERALIATVVSEVRAGEQA</sequence>
<dbReference type="NCBIfam" id="TIGR00619">
    <property type="entry name" value="sbcd"/>
    <property type="match status" value="1"/>
</dbReference>
<dbReference type="Pfam" id="PF00149">
    <property type="entry name" value="Metallophos"/>
    <property type="match status" value="1"/>
</dbReference>
<dbReference type="PANTHER" id="PTHR30337:SF0">
    <property type="entry name" value="NUCLEASE SBCCD SUBUNIT D"/>
    <property type="match status" value="1"/>
</dbReference>
<feature type="domain" description="Calcineurin-like phosphoesterase" evidence="5">
    <location>
        <begin position="1"/>
        <end position="217"/>
    </location>
</feature>
<reference evidence="7 8" key="1">
    <citation type="submission" date="2018-07" db="EMBL/GenBank/DDBJ databases">
        <title>Microbacterium endoborsara sp. nov., a novel actinobacterium isolated from Borszczowia aralocaspica.</title>
        <authorList>
            <person name="An D."/>
        </authorList>
    </citation>
    <scope>NUCLEOTIDE SEQUENCE [LARGE SCALE GENOMIC DNA]</scope>
    <source>
        <strain evidence="7 8">C1.15228</strain>
    </source>
</reference>
<dbReference type="OrthoDB" id="9773856at2"/>
<proteinExistence type="inferred from homology"/>
<keyword evidence="4 7" id="KW-0269">Exonuclease</keyword>
<keyword evidence="4" id="KW-0540">Nuclease</keyword>
<evidence type="ECO:0000259" key="6">
    <source>
        <dbReference type="Pfam" id="PF12320"/>
    </source>
</evidence>
<gene>
    <name evidence="4 7" type="primary">sbcD</name>
    <name evidence="7" type="ORF">DTO57_14135</name>
</gene>
<evidence type="ECO:0000256" key="3">
    <source>
        <dbReference type="ARBA" id="ARBA00013365"/>
    </source>
</evidence>
<keyword evidence="4" id="KW-0255">Endonuclease</keyword>
<dbReference type="SUPFAM" id="SSF56300">
    <property type="entry name" value="Metallo-dependent phosphatases"/>
    <property type="match status" value="1"/>
</dbReference>
<evidence type="ECO:0000259" key="5">
    <source>
        <dbReference type="Pfam" id="PF00149"/>
    </source>
</evidence>
<keyword evidence="4" id="KW-0378">Hydrolase</keyword>
<dbReference type="InterPro" id="IPR004593">
    <property type="entry name" value="SbcD"/>
</dbReference>
<dbReference type="AlphaFoldDB" id="A0A367XT09"/>
<dbReference type="Gene3D" id="3.60.21.10">
    <property type="match status" value="1"/>
</dbReference>
<comment type="similarity">
    <text evidence="1 4">Belongs to the SbcD family.</text>
</comment>
<dbReference type="GO" id="GO:0006260">
    <property type="term" value="P:DNA replication"/>
    <property type="evidence" value="ECO:0007669"/>
    <property type="project" value="UniProtKB-KW"/>
</dbReference>
<comment type="function">
    <text evidence="4">SbcCD cleaves DNA hairpin structures. These structures can inhibit DNA replication and are intermediates in certain DNA recombination reactions. The complex acts as a 3'-&gt;5' double strand exonuclease that can open hairpins. It also has a 5' single-strand endonuclease activity.</text>
</comment>
<dbReference type="GO" id="GO:0004519">
    <property type="term" value="F:endonuclease activity"/>
    <property type="evidence" value="ECO:0007669"/>
    <property type="project" value="UniProtKB-KW"/>
</dbReference>
<keyword evidence="4" id="KW-0235">DNA replication</keyword>
<comment type="caution">
    <text evidence="7">The sequence shown here is derived from an EMBL/GenBank/DDBJ whole genome shotgun (WGS) entry which is preliminary data.</text>
</comment>
<keyword evidence="8" id="KW-1185">Reference proteome</keyword>
<organism evidence="7 8">
    <name type="scientific">Microbacterium sorbitolivorans</name>
    <dbReference type="NCBI Taxonomy" id="1867410"/>
    <lineage>
        <taxon>Bacteria</taxon>
        <taxon>Bacillati</taxon>
        <taxon>Actinomycetota</taxon>
        <taxon>Actinomycetes</taxon>
        <taxon>Micrococcales</taxon>
        <taxon>Microbacteriaceae</taxon>
        <taxon>Microbacterium</taxon>
    </lineage>
</organism>
<name>A0A367XT09_9MICO</name>
<dbReference type="InterPro" id="IPR029052">
    <property type="entry name" value="Metallo-depent_PP-like"/>
</dbReference>
<evidence type="ECO:0000313" key="7">
    <source>
        <dbReference type="EMBL" id="RCK56738.1"/>
    </source>
</evidence>
<evidence type="ECO:0000313" key="8">
    <source>
        <dbReference type="Proteomes" id="UP000253508"/>
    </source>
</evidence>
<feature type="domain" description="Nuclease SbcCD subunit D C-terminal" evidence="6">
    <location>
        <begin position="271"/>
        <end position="329"/>
    </location>
</feature>
<accession>A0A367XT09</accession>
<dbReference type="InterPro" id="IPR004843">
    <property type="entry name" value="Calcineurin-like_PHP"/>
</dbReference>
<dbReference type="GO" id="GO:0008408">
    <property type="term" value="F:3'-5' exonuclease activity"/>
    <property type="evidence" value="ECO:0007669"/>
    <property type="project" value="InterPro"/>
</dbReference>
<dbReference type="InterPro" id="IPR026843">
    <property type="entry name" value="SbcD_C"/>
</dbReference>